<comment type="caution">
    <text evidence="1">The sequence shown here is derived from an EMBL/GenBank/DDBJ whole genome shotgun (WGS) entry which is preliminary data.</text>
</comment>
<sequence>MEEAYLSEVSAQTNYGVLHFRRLVLNNTAKKSGCDRMYVVEVYPYDGGSTFLQNVGGLLPAYKASLPTSS</sequence>
<proteinExistence type="predicted"/>
<protein>
    <submittedName>
        <fullName evidence="1">Uncharacterized protein</fullName>
    </submittedName>
</protein>
<evidence type="ECO:0000313" key="2">
    <source>
        <dbReference type="Proteomes" id="UP000235965"/>
    </source>
</evidence>
<accession>A0A2J7RI25</accession>
<keyword evidence="2" id="KW-1185">Reference proteome</keyword>
<dbReference type="Proteomes" id="UP000235965">
    <property type="component" value="Unassembled WGS sequence"/>
</dbReference>
<evidence type="ECO:0000313" key="1">
    <source>
        <dbReference type="EMBL" id="PNF40484.1"/>
    </source>
</evidence>
<gene>
    <name evidence="1" type="ORF">B7P43_G08185</name>
</gene>
<dbReference type="InParanoid" id="A0A2J7RI25"/>
<organism evidence="1 2">
    <name type="scientific">Cryptotermes secundus</name>
    <dbReference type="NCBI Taxonomy" id="105785"/>
    <lineage>
        <taxon>Eukaryota</taxon>
        <taxon>Metazoa</taxon>
        <taxon>Ecdysozoa</taxon>
        <taxon>Arthropoda</taxon>
        <taxon>Hexapoda</taxon>
        <taxon>Insecta</taxon>
        <taxon>Pterygota</taxon>
        <taxon>Neoptera</taxon>
        <taxon>Polyneoptera</taxon>
        <taxon>Dictyoptera</taxon>
        <taxon>Blattodea</taxon>
        <taxon>Blattoidea</taxon>
        <taxon>Termitoidae</taxon>
        <taxon>Kalotermitidae</taxon>
        <taxon>Cryptotermitinae</taxon>
        <taxon>Cryptotermes</taxon>
    </lineage>
</organism>
<reference evidence="1 2" key="1">
    <citation type="submission" date="2017-12" db="EMBL/GenBank/DDBJ databases">
        <title>Hemimetabolous genomes reveal molecular basis of termite eusociality.</title>
        <authorList>
            <person name="Harrison M.C."/>
            <person name="Jongepier E."/>
            <person name="Robertson H.M."/>
            <person name="Arning N."/>
            <person name="Bitard-Feildel T."/>
            <person name="Chao H."/>
            <person name="Childers C.P."/>
            <person name="Dinh H."/>
            <person name="Doddapaneni H."/>
            <person name="Dugan S."/>
            <person name="Gowin J."/>
            <person name="Greiner C."/>
            <person name="Han Y."/>
            <person name="Hu H."/>
            <person name="Hughes D.S.T."/>
            <person name="Huylmans A.-K."/>
            <person name="Kemena C."/>
            <person name="Kremer L.P.M."/>
            <person name="Lee S.L."/>
            <person name="Lopez-Ezquerra A."/>
            <person name="Mallet L."/>
            <person name="Monroy-Kuhn J.M."/>
            <person name="Moser A."/>
            <person name="Murali S.C."/>
            <person name="Muzny D.M."/>
            <person name="Otani S."/>
            <person name="Piulachs M.-D."/>
            <person name="Poelchau M."/>
            <person name="Qu J."/>
            <person name="Schaub F."/>
            <person name="Wada-Katsumata A."/>
            <person name="Worley K.C."/>
            <person name="Xie Q."/>
            <person name="Ylla G."/>
            <person name="Poulsen M."/>
            <person name="Gibbs R.A."/>
            <person name="Schal C."/>
            <person name="Richards S."/>
            <person name="Belles X."/>
            <person name="Korb J."/>
            <person name="Bornberg-Bauer E."/>
        </authorList>
    </citation>
    <scope>NUCLEOTIDE SEQUENCE [LARGE SCALE GENOMIC DNA]</scope>
    <source>
        <tissue evidence="1">Whole body</tissue>
    </source>
</reference>
<name>A0A2J7RI25_9NEOP</name>
<dbReference type="AlphaFoldDB" id="A0A2J7RI25"/>
<dbReference type="EMBL" id="NEVH01003505">
    <property type="protein sequence ID" value="PNF40484.1"/>
    <property type="molecule type" value="Genomic_DNA"/>
</dbReference>